<keyword evidence="3" id="KW-1185">Reference proteome</keyword>
<organism evidence="2 3">
    <name type="scientific">Alkalilimnicola ehrlichii</name>
    <dbReference type="NCBI Taxonomy" id="351052"/>
    <lineage>
        <taxon>Bacteria</taxon>
        <taxon>Pseudomonadati</taxon>
        <taxon>Pseudomonadota</taxon>
        <taxon>Gammaproteobacteria</taxon>
        <taxon>Chromatiales</taxon>
        <taxon>Ectothiorhodospiraceae</taxon>
        <taxon>Alkalilimnicola</taxon>
    </lineage>
</organism>
<dbReference type="AlphaFoldDB" id="A0A3E0X0V5"/>
<comment type="caution">
    <text evidence="2">The sequence shown here is derived from an EMBL/GenBank/DDBJ whole genome shotgun (WGS) entry which is preliminary data.</text>
</comment>
<evidence type="ECO:0000313" key="2">
    <source>
        <dbReference type="EMBL" id="RFA39279.1"/>
    </source>
</evidence>
<dbReference type="EMBL" id="NFZW01000001">
    <property type="protein sequence ID" value="RFA39279.1"/>
    <property type="molecule type" value="Genomic_DNA"/>
</dbReference>
<dbReference type="OrthoDB" id="5795260at2"/>
<proteinExistence type="predicted"/>
<dbReference type="Proteomes" id="UP000256763">
    <property type="component" value="Unassembled WGS sequence"/>
</dbReference>
<sequence length="108" mass="11751">MPRVMTTRQLARENRRYASTGGVSECNSGQGFRPAFRDSATGVLYLSRSQNGSLAPFHCLDGLPTELVEARDPTGRVVAVKPTIEAGFERNGRFYTRAEAAAVVSQES</sequence>
<feature type="region of interest" description="Disordered" evidence="1">
    <location>
        <begin position="1"/>
        <end position="31"/>
    </location>
</feature>
<accession>A0A3E0X0V5</accession>
<protein>
    <submittedName>
        <fullName evidence="2">Uncharacterized protein</fullName>
    </submittedName>
</protein>
<evidence type="ECO:0000313" key="3">
    <source>
        <dbReference type="Proteomes" id="UP000256763"/>
    </source>
</evidence>
<feature type="compositionally biased region" description="Polar residues" evidence="1">
    <location>
        <begin position="21"/>
        <end position="30"/>
    </location>
</feature>
<evidence type="ECO:0000256" key="1">
    <source>
        <dbReference type="SAM" id="MobiDB-lite"/>
    </source>
</evidence>
<name>A0A3E0X0V5_9GAMM</name>
<reference evidence="3" key="1">
    <citation type="submission" date="2017-05" db="EMBL/GenBank/DDBJ databases">
        <authorList>
            <person name="Sharma S."/>
            <person name="Sidhu C."/>
            <person name="Pinnaka A.K."/>
        </authorList>
    </citation>
    <scope>NUCLEOTIDE SEQUENCE [LARGE SCALE GENOMIC DNA]</scope>
    <source>
        <strain evidence="3">AK93</strain>
    </source>
</reference>
<gene>
    <name evidence="2" type="ORF">CAL65_00145</name>
</gene>